<dbReference type="InterPro" id="IPR045797">
    <property type="entry name" value="EVA_Class_A"/>
</dbReference>
<dbReference type="EMBL" id="GIDH01000947">
    <property type="protein sequence ID" value="NOV52890.1"/>
    <property type="molecule type" value="Transcribed_RNA"/>
</dbReference>
<keyword evidence="2 6" id="KW-0964">Secreted</keyword>
<comment type="subcellular location">
    <subcellularLocation>
        <location evidence="1 6">Secreted</location>
    </subcellularLocation>
</comment>
<feature type="signal peptide" evidence="8">
    <location>
        <begin position="1"/>
        <end position="23"/>
    </location>
</feature>
<dbReference type="GO" id="GO:0005576">
    <property type="term" value="C:extracellular region"/>
    <property type="evidence" value="ECO:0007669"/>
    <property type="project" value="UniProtKB-SubCell"/>
</dbReference>
<accession>A0A6M2E4M9</accession>
<evidence type="ECO:0000256" key="4">
    <source>
        <dbReference type="ARBA" id="ARBA00023157"/>
    </source>
</evidence>
<sequence length="137" mass="14921">MRSPMLHACFLALIAAAPEDVSQEPAATATPSCLEDPCNSTSSSGEESEEDYDSIVLGECYCLAPHLHTNQGNVSRVVGCIYTCEGRNCTAEEDYPCYDTTLEVFYTMEVNLTQECVPGMCRNGTCVTTGEKEECHK</sequence>
<organism evidence="9">
    <name type="scientific">Amblyomma tuberculatum</name>
    <dbReference type="NCBI Taxonomy" id="48802"/>
    <lineage>
        <taxon>Eukaryota</taxon>
        <taxon>Metazoa</taxon>
        <taxon>Ecdysozoa</taxon>
        <taxon>Arthropoda</taxon>
        <taxon>Chelicerata</taxon>
        <taxon>Arachnida</taxon>
        <taxon>Acari</taxon>
        <taxon>Parasitiformes</taxon>
        <taxon>Ixodida</taxon>
        <taxon>Ixodoidea</taxon>
        <taxon>Ixodidae</taxon>
        <taxon>Amblyomminae</taxon>
        <taxon>Amblyomma</taxon>
    </lineage>
</organism>
<evidence type="ECO:0000256" key="3">
    <source>
        <dbReference type="ARBA" id="ARBA00022729"/>
    </source>
</evidence>
<comment type="function">
    <text evidence="6">Salivary chemokine-binding protein which binds to host chemokines.</text>
</comment>
<evidence type="ECO:0000256" key="6">
    <source>
        <dbReference type="RuleBase" id="RU369006"/>
    </source>
</evidence>
<evidence type="ECO:0000256" key="7">
    <source>
        <dbReference type="SAM" id="MobiDB-lite"/>
    </source>
</evidence>
<feature type="region of interest" description="Disordered" evidence="7">
    <location>
        <begin position="26"/>
        <end position="49"/>
    </location>
</feature>
<dbReference type="Pfam" id="PF19429">
    <property type="entry name" value="EVA_Class_A"/>
    <property type="match status" value="1"/>
</dbReference>
<evidence type="ECO:0000256" key="8">
    <source>
        <dbReference type="SAM" id="SignalP"/>
    </source>
</evidence>
<evidence type="ECO:0000313" key="9">
    <source>
        <dbReference type="EMBL" id="NOV52890.1"/>
    </source>
</evidence>
<feature type="chain" id="PRO_5026873700" description="Evasin" evidence="8">
    <location>
        <begin position="24"/>
        <end position="137"/>
    </location>
</feature>
<keyword evidence="3 6" id="KW-0732">Signal</keyword>
<protein>
    <recommendedName>
        <fullName evidence="6">Evasin</fullName>
    </recommendedName>
</protein>
<reference evidence="9" key="1">
    <citation type="submission" date="2019-12" db="EMBL/GenBank/DDBJ databases">
        <title>The sialotranscriptome of the gopher-tortoise tick, Amblyomma tuberculatum.</title>
        <authorList>
            <person name="Karim S."/>
            <person name="Andersen J."/>
            <person name="Kumar D."/>
            <person name="Adamson S."/>
            <person name="Ennen J."/>
            <person name="Qualis C.P."/>
            <person name="Ribeiro J.M.C."/>
        </authorList>
    </citation>
    <scope>NUCLEOTIDE SEQUENCE</scope>
    <source>
        <strain evidence="9">Removed</strain>
        <tissue evidence="9">Salivary glands</tissue>
    </source>
</reference>
<dbReference type="Gene3D" id="2.30.130.100">
    <property type="match status" value="1"/>
</dbReference>
<keyword evidence="5 6" id="KW-0325">Glycoprotein</keyword>
<proteinExistence type="predicted"/>
<name>A0A6M2E4M9_9ACAR</name>
<evidence type="ECO:0000256" key="2">
    <source>
        <dbReference type="ARBA" id="ARBA00022525"/>
    </source>
</evidence>
<dbReference type="AlphaFoldDB" id="A0A6M2E4M9"/>
<dbReference type="GO" id="GO:0019957">
    <property type="term" value="F:C-C chemokine binding"/>
    <property type="evidence" value="ECO:0007669"/>
    <property type="project" value="InterPro"/>
</dbReference>
<keyword evidence="4 6" id="KW-1015">Disulfide bond</keyword>
<evidence type="ECO:0000256" key="1">
    <source>
        <dbReference type="ARBA" id="ARBA00004613"/>
    </source>
</evidence>
<evidence type="ECO:0000256" key="5">
    <source>
        <dbReference type="ARBA" id="ARBA00023180"/>
    </source>
</evidence>